<evidence type="ECO:0000313" key="2">
    <source>
        <dbReference type="EMBL" id="GBP54551.1"/>
    </source>
</evidence>
<name>A0A4C1WTD9_EUMVA</name>
<comment type="caution">
    <text evidence="2">The sequence shown here is derived from an EMBL/GenBank/DDBJ whole genome shotgun (WGS) entry which is preliminary data.</text>
</comment>
<gene>
    <name evidence="2" type="ORF">EVAR_43423_1</name>
</gene>
<proteinExistence type="predicted"/>
<feature type="region of interest" description="Disordered" evidence="1">
    <location>
        <begin position="1"/>
        <end position="24"/>
    </location>
</feature>
<evidence type="ECO:0000256" key="1">
    <source>
        <dbReference type="SAM" id="MobiDB-lite"/>
    </source>
</evidence>
<accession>A0A4C1WTD9</accession>
<dbReference type="Proteomes" id="UP000299102">
    <property type="component" value="Unassembled WGS sequence"/>
</dbReference>
<organism evidence="2 3">
    <name type="scientific">Eumeta variegata</name>
    <name type="common">Bagworm moth</name>
    <name type="synonym">Eumeta japonica</name>
    <dbReference type="NCBI Taxonomy" id="151549"/>
    <lineage>
        <taxon>Eukaryota</taxon>
        <taxon>Metazoa</taxon>
        <taxon>Ecdysozoa</taxon>
        <taxon>Arthropoda</taxon>
        <taxon>Hexapoda</taxon>
        <taxon>Insecta</taxon>
        <taxon>Pterygota</taxon>
        <taxon>Neoptera</taxon>
        <taxon>Endopterygota</taxon>
        <taxon>Lepidoptera</taxon>
        <taxon>Glossata</taxon>
        <taxon>Ditrysia</taxon>
        <taxon>Tineoidea</taxon>
        <taxon>Psychidae</taxon>
        <taxon>Oiketicinae</taxon>
        <taxon>Eumeta</taxon>
    </lineage>
</organism>
<reference evidence="2 3" key="1">
    <citation type="journal article" date="2019" name="Commun. Biol.">
        <title>The bagworm genome reveals a unique fibroin gene that provides high tensile strength.</title>
        <authorList>
            <person name="Kono N."/>
            <person name="Nakamura H."/>
            <person name="Ohtoshi R."/>
            <person name="Tomita M."/>
            <person name="Numata K."/>
            <person name="Arakawa K."/>
        </authorList>
    </citation>
    <scope>NUCLEOTIDE SEQUENCE [LARGE SCALE GENOMIC DNA]</scope>
</reference>
<evidence type="ECO:0000313" key="3">
    <source>
        <dbReference type="Proteomes" id="UP000299102"/>
    </source>
</evidence>
<keyword evidence="3" id="KW-1185">Reference proteome</keyword>
<dbReference type="AlphaFoldDB" id="A0A4C1WTD9"/>
<sequence>MLRKTSRSLTDVGRTRRRLPAAEPQKAVLAHSINSRRANDQHLEFGALDSDHVADRENVITAGRFQIAFDIKVRAAVGWKLLIYIGAVFVEQD</sequence>
<protein>
    <submittedName>
        <fullName evidence="2">Uncharacterized protein</fullName>
    </submittedName>
</protein>
<dbReference type="EMBL" id="BGZK01000649">
    <property type="protein sequence ID" value="GBP54551.1"/>
    <property type="molecule type" value="Genomic_DNA"/>
</dbReference>